<sequence>MMVPGRARELLLVEAPGDAAKLFDRVEGLISALDLTSQGLERASVKFESRAEDVEKHLKVIGNQAMVKTVEQIVTRADEVGRKLHSSLTDDMRTVAHDLFEKALQTVLLQMAKFIEARTARGRRLRSHRP</sequence>
<name>A0A4R6QHQ5_9BURK</name>
<dbReference type="RefSeq" id="WP_133703262.1">
    <property type="nucleotide sequence ID" value="NZ_SNXS01000009.1"/>
</dbReference>
<proteinExistence type="predicted"/>
<accession>A0A4R6QHQ5</accession>
<reference evidence="1 2" key="1">
    <citation type="submission" date="2019-03" db="EMBL/GenBank/DDBJ databases">
        <title>Genomic Encyclopedia of Type Strains, Phase IV (KMG-IV): sequencing the most valuable type-strain genomes for metagenomic binning, comparative biology and taxonomic classification.</title>
        <authorList>
            <person name="Goeker M."/>
        </authorList>
    </citation>
    <scope>NUCLEOTIDE SEQUENCE [LARGE SCALE GENOMIC DNA]</scope>
    <source>
        <strain evidence="1 2">DSM 16998</strain>
    </source>
</reference>
<dbReference type="AlphaFoldDB" id="A0A4R6QHQ5"/>
<protein>
    <submittedName>
        <fullName evidence="1">Uncharacterized protein</fullName>
    </submittedName>
</protein>
<dbReference type="OrthoDB" id="9157091at2"/>
<organism evidence="1 2">
    <name type="scientific">Roseateles toxinivorans</name>
    <dbReference type="NCBI Taxonomy" id="270368"/>
    <lineage>
        <taxon>Bacteria</taxon>
        <taxon>Pseudomonadati</taxon>
        <taxon>Pseudomonadota</taxon>
        <taxon>Betaproteobacteria</taxon>
        <taxon>Burkholderiales</taxon>
        <taxon>Sphaerotilaceae</taxon>
        <taxon>Roseateles</taxon>
    </lineage>
</organism>
<evidence type="ECO:0000313" key="2">
    <source>
        <dbReference type="Proteomes" id="UP000295361"/>
    </source>
</evidence>
<keyword evidence="2" id="KW-1185">Reference proteome</keyword>
<comment type="caution">
    <text evidence="1">The sequence shown here is derived from an EMBL/GenBank/DDBJ whole genome shotgun (WGS) entry which is preliminary data.</text>
</comment>
<dbReference type="EMBL" id="SNXS01000009">
    <property type="protein sequence ID" value="TDP62072.1"/>
    <property type="molecule type" value="Genomic_DNA"/>
</dbReference>
<dbReference type="InParanoid" id="A0A4R6QHQ5"/>
<dbReference type="Proteomes" id="UP000295361">
    <property type="component" value="Unassembled WGS sequence"/>
</dbReference>
<gene>
    <name evidence="1" type="ORF">DES47_10952</name>
</gene>
<evidence type="ECO:0000313" key="1">
    <source>
        <dbReference type="EMBL" id="TDP62072.1"/>
    </source>
</evidence>